<gene>
    <name evidence="1" type="ORF">BKK55_00175</name>
</gene>
<sequence>MKFLSTRICITPTIKNMQLTLSYDFNLWKSSYDINKIKLYYNDQFGLEITDENIDDFQPKNSHSLLFAEHDFLPCILSVEDKDYDKWNPDARFQPNDDAYKNARLIFLGYDVMDLCFISIKSHGISPEYERDNSLLNMFGLFKEYRSVNKYLEKNIKLIPEHEWKIVSIYTNTRAFDILNALGRSIPSTGNPQK</sequence>
<keyword evidence="2" id="KW-1185">Reference proteome</keyword>
<evidence type="ECO:0000313" key="1">
    <source>
        <dbReference type="EMBL" id="OOF59569.1"/>
    </source>
</evidence>
<comment type="caution">
    <text evidence="1">The sequence shown here is derived from an EMBL/GenBank/DDBJ whole genome shotgun (WGS) entry which is preliminary data.</text>
</comment>
<accession>A0A1V3JT03</accession>
<evidence type="ECO:0000313" key="2">
    <source>
        <dbReference type="Proteomes" id="UP000188541"/>
    </source>
</evidence>
<reference evidence="1 2" key="1">
    <citation type="submission" date="2016-10" db="EMBL/GenBank/DDBJ databases">
        <title>Rodentibacter gen. nov. and new species.</title>
        <authorList>
            <person name="Christensen H."/>
        </authorList>
    </citation>
    <scope>NUCLEOTIDE SEQUENCE [LARGE SCALE GENOMIC DNA]</scope>
    <source>
        <strain evidence="1 2">1996246016</strain>
    </source>
</reference>
<dbReference type="Proteomes" id="UP000188541">
    <property type="component" value="Unassembled WGS sequence"/>
</dbReference>
<organism evidence="1 2">
    <name type="scientific">Rodentibacter genomosp. 2</name>
    <dbReference type="NCBI Taxonomy" id="1908266"/>
    <lineage>
        <taxon>Bacteria</taxon>
        <taxon>Pseudomonadati</taxon>
        <taxon>Pseudomonadota</taxon>
        <taxon>Gammaproteobacteria</taxon>
        <taxon>Pasteurellales</taxon>
        <taxon>Pasteurellaceae</taxon>
        <taxon>Rodentibacter</taxon>
    </lineage>
</organism>
<name>A0A1V3JT03_9PAST</name>
<dbReference type="RefSeq" id="WP_077550063.1">
    <property type="nucleotide sequence ID" value="NZ_MLHO01000002.1"/>
</dbReference>
<dbReference type="OrthoDB" id="9943829at2"/>
<dbReference type="AlphaFoldDB" id="A0A1V3JT03"/>
<proteinExistence type="predicted"/>
<protein>
    <submittedName>
        <fullName evidence="1">Uncharacterized protein</fullName>
    </submittedName>
</protein>
<dbReference type="EMBL" id="MLHO01000002">
    <property type="protein sequence ID" value="OOF59569.1"/>
    <property type="molecule type" value="Genomic_DNA"/>
</dbReference>
<dbReference type="STRING" id="1908266.BKK55_00175"/>